<feature type="transmembrane region" description="Helical" evidence="1">
    <location>
        <begin position="72"/>
        <end position="90"/>
    </location>
</feature>
<keyword evidence="1" id="KW-0472">Membrane</keyword>
<reference evidence="2 3" key="1">
    <citation type="submission" date="2016-11" db="EMBL/GenBank/DDBJ databases">
        <authorList>
            <person name="Jaros S."/>
            <person name="Januszkiewicz K."/>
            <person name="Wedrychowicz H."/>
        </authorList>
    </citation>
    <scope>NUCLEOTIDE SEQUENCE [LARGE SCALE GENOMIC DNA]</scope>
    <source>
        <strain evidence="2 3">DSM 8605</strain>
    </source>
</reference>
<sequence>MNNAFIITMFLLGVLELIMGFYMDKITKVTYAKRNIKNINSLIKWEQNFAYSIGILIILFAMINLIDSNSVILKYYVPILFIVFIVSRFGKKKYI</sequence>
<feature type="transmembrane region" description="Helical" evidence="1">
    <location>
        <begin position="48"/>
        <end position="66"/>
    </location>
</feature>
<keyword evidence="1" id="KW-1133">Transmembrane helix</keyword>
<dbReference type="Proteomes" id="UP000184447">
    <property type="component" value="Unassembled WGS sequence"/>
</dbReference>
<evidence type="ECO:0000313" key="2">
    <source>
        <dbReference type="EMBL" id="SHH12075.1"/>
    </source>
</evidence>
<dbReference type="EMBL" id="FQXM01000002">
    <property type="protein sequence ID" value="SHH12075.1"/>
    <property type="molecule type" value="Genomic_DNA"/>
</dbReference>
<evidence type="ECO:0000313" key="3">
    <source>
        <dbReference type="Proteomes" id="UP000184447"/>
    </source>
</evidence>
<gene>
    <name evidence="2" type="ORF">SAMN02745207_00017</name>
</gene>
<accession>A0A1M5QD54</accession>
<feature type="transmembrane region" description="Helical" evidence="1">
    <location>
        <begin position="6"/>
        <end position="27"/>
    </location>
</feature>
<protein>
    <submittedName>
        <fullName evidence="2">Putative ABC-transporter type IV</fullName>
    </submittedName>
</protein>
<keyword evidence="3" id="KW-1185">Reference proteome</keyword>
<dbReference type="AlphaFoldDB" id="A0A1M5QD54"/>
<evidence type="ECO:0000256" key="1">
    <source>
        <dbReference type="SAM" id="Phobius"/>
    </source>
</evidence>
<dbReference type="RefSeq" id="WP_073335731.1">
    <property type="nucleotide sequence ID" value="NZ_FQXM01000002.1"/>
</dbReference>
<name>A0A1M5QD54_9CLOT</name>
<organism evidence="2 3">
    <name type="scientific">Clostridium grantii DSM 8605</name>
    <dbReference type="NCBI Taxonomy" id="1121316"/>
    <lineage>
        <taxon>Bacteria</taxon>
        <taxon>Bacillati</taxon>
        <taxon>Bacillota</taxon>
        <taxon>Clostridia</taxon>
        <taxon>Eubacteriales</taxon>
        <taxon>Clostridiaceae</taxon>
        <taxon>Clostridium</taxon>
    </lineage>
</organism>
<proteinExistence type="predicted"/>
<keyword evidence="1" id="KW-0812">Transmembrane</keyword>